<evidence type="ECO:0000313" key="2">
    <source>
        <dbReference type="EMBL" id="KFM99962.1"/>
    </source>
</evidence>
<feature type="chain" id="PRO_5039559955" evidence="1">
    <location>
        <begin position="22"/>
        <end position="126"/>
    </location>
</feature>
<gene>
    <name evidence="2" type="ORF">DJ93_2347</name>
</gene>
<dbReference type="Proteomes" id="UP000029389">
    <property type="component" value="Unassembled WGS sequence"/>
</dbReference>
<dbReference type="EMBL" id="JMQC01000008">
    <property type="protein sequence ID" value="KFM99962.1"/>
    <property type="molecule type" value="Genomic_DNA"/>
</dbReference>
<proteinExistence type="predicted"/>
<feature type="signal peptide" evidence="1">
    <location>
        <begin position="1"/>
        <end position="21"/>
    </location>
</feature>
<sequence>MSKHRYIGAPSASLLLYPAMAARISGHFTLSAEAKNASRSSAPMSCDSERAASAFISIQLQRLECSVASLLPSRQKTPLRLKLHPSHTLNEPLPLLFHPTEQHFPHEFACCDWRLITMVIDWSYFY</sequence>
<protein>
    <submittedName>
        <fullName evidence="2">Uncharacterized protein</fullName>
    </submittedName>
</protein>
<keyword evidence="1" id="KW-0732">Signal</keyword>
<name>A0A090YPU1_9BACI</name>
<evidence type="ECO:0000256" key="1">
    <source>
        <dbReference type="SAM" id="SignalP"/>
    </source>
</evidence>
<reference evidence="2 3" key="1">
    <citation type="submission" date="2014-04" db="EMBL/GenBank/DDBJ databases">
        <authorList>
            <person name="Bishop-Lilly K.A."/>
            <person name="Broomall S.M."/>
            <person name="Chain P.S."/>
            <person name="Chertkov O."/>
            <person name="Coyne S.R."/>
            <person name="Daligault H.E."/>
            <person name="Davenport K.W."/>
            <person name="Erkkila T."/>
            <person name="Frey K.G."/>
            <person name="Gibbons H.S."/>
            <person name="Gu W."/>
            <person name="Jaissle J."/>
            <person name="Johnson S.L."/>
            <person name="Koroleva G.I."/>
            <person name="Ladner J.T."/>
            <person name="Lo C.-C."/>
            <person name="Minogue T.D."/>
            <person name="Munk C."/>
            <person name="Palacios G.F."/>
            <person name="Redden C.L."/>
            <person name="Rosenzweig C.N."/>
            <person name="Scholz M.B."/>
            <person name="Teshima H."/>
            <person name="Xu Y."/>
        </authorList>
    </citation>
    <scope>NUCLEOTIDE SEQUENCE [LARGE SCALE GENOMIC DNA]</scope>
    <source>
        <strain evidence="2 3">BHP</strain>
    </source>
</reference>
<organism evidence="2 3">
    <name type="scientific">Bacillus clarus</name>
    <dbReference type="NCBI Taxonomy" id="2338372"/>
    <lineage>
        <taxon>Bacteria</taxon>
        <taxon>Bacillati</taxon>
        <taxon>Bacillota</taxon>
        <taxon>Bacilli</taxon>
        <taxon>Bacillales</taxon>
        <taxon>Bacillaceae</taxon>
        <taxon>Bacillus</taxon>
        <taxon>Bacillus cereus group</taxon>
    </lineage>
</organism>
<evidence type="ECO:0000313" key="3">
    <source>
        <dbReference type="Proteomes" id="UP000029389"/>
    </source>
</evidence>
<accession>A0A090YPU1</accession>
<dbReference type="AlphaFoldDB" id="A0A090YPU1"/>
<comment type="caution">
    <text evidence="2">The sequence shown here is derived from an EMBL/GenBank/DDBJ whole genome shotgun (WGS) entry which is preliminary data.</text>
</comment>